<accession>A0ABW1PQY6</accession>
<dbReference type="PANTHER" id="PTHR22916">
    <property type="entry name" value="GLYCOSYLTRANSFERASE"/>
    <property type="match status" value="1"/>
</dbReference>
<comment type="caution">
    <text evidence="2">The sequence shown here is derived from an EMBL/GenBank/DDBJ whole genome shotgun (WGS) entry which is preliminary data.</text>
</comment>
<proteinExistence type="predicted"/>
<dbReference type="PANTHER" id="PTHR22916:SF3">
    <property type="entry name" value="UDP-GLCNAC:BETAGAL BETA-1,3-N-ACETYLGLUCOSAMINYLTRANSFERASE-LIKE PROTEIN 1"/>
    <property type="match status" value="1"/>
</dbReference>
<sequence length="268" mass="30784">MKPLVSIIIPCYNHSRFIKEALDSIVADTYPNKEIVIIDDGSKDDSVPVIKHWIDNNRDQNVKFTSRENNGFCKTLNELVDQSTGQYIVLLASDDVLINNTISDRVTILKERGKMVLVSDAEVINDSGELLFSSMLTGFHKAIKEKYYTSEGILDEIIFNFSISGAVVIMDRKIFNLIGKYPEDLKAEDLFFYLSSASLNQILFWDKVVSKYRIHSSNTSGVNPELTKTVIKTYKRLFFKIPGFKRKLKLVKRLLGIYYHRFKNNQSF</sequence>
<dbReference type="EC" id="2.4.-.-" evidence="2"/>
<gene>
    <name evidence="2" type="ORF">ACFPVY_15540</name>
</gene>
<organism evidence="2 3">
    <name type="scientific">Flavobacterium qiangtangense</name>
    <dbReference type="NCBI Taxonomy" id="1442595"/>
    <lineage>
        <taxon>Bacteria</taxon>
        <taxon>Pseudomonadati</taxon>
        <taxon>Bacteroidota</taxon>
        <taxon>Flavobacteriia</taxon>
        <taxon>Flavobacteriales</taxon>
        <taxon>Flavobacteriaceae</taxon>
        <taxon>Flavobacterium</taxon>
    </lineage>
</organism>
<name>A0ABW1PQY6_9FLAO</name>
<dbReference type="Gene3D" id="3.90.550.10">
    <property type="entry name" value="Spore Coat Polysaccharide Biosynthesis Protein SpsA, Chain A"/>
    <property type="match status" value="1"/>
</dbReference>
<dbReference type="GO" id="GO:0016757">
    <property type="term" value="F:glycosyltransferase activity"/>
    <property type="evidence" value="ECO:0007669"/>
    <property type="project" value="UniProtKB-KW"/>
</dbReference>
<evidence type="ECO:0000313" key="3">
    <source>
        <dbReference type="Proteomes" id="UP001596287"/>
    </source>
</evidence>
<protein>
    <submittedName>
        <fullName evidence="2">Glycosyltransferase</fullName>
        <ecNumber evidence="2">2.4.-.-</ecNumber>
    </submittedName>
</protein>
<dbReference type="InterPro" id="IPR001173">
    <property type="entry name" value="Glyco_trans_2-like"/>
</dbReference>
<evidence type="ECO:0000259" key="1">
    <source>
        <dbReference type="Pfam" id="PF00535"/>
    </source>
</evidence>
<keyword evidence="2" id="KW-0328">Glycosyltransferase</keyword>
<dbReference type="Pfam" id="PF00535">
    <property type="entry name" value="Glycos_transf_2"/>
    <property type="match status" value="1"/>
</dbReference>
<dbReference type="Proteomes" id="UP001596287">
    <property type="component" value="Unassembled WGS sequence"/>
</dbReference>
<feature type="domain" description="Glycosyltransferase 2-like" evidence="1">
    <location>
        <begin position="6"/>
        <end position="143"/>
    </location>
</feature>
<dbReference type="EMBL" id="JBHSQB010000010">
    <property type="protein sequence ID" value="MFC6098068.1"/>
    <property type="molecule type" value="Genomic_DNA"/>
</dbReference>
<keyword evidence="2" id="KW-0808">Transferase</keyword>
<reference evidence="3" key="1">
    <citation type="journal article" date="2019" name="Int. J. Syst. Evol. Microbiol.">
        <title>The Global Catalogue of Microorganisms (GCM) 10K type strain sequencing project: providing services to taxonomists for standard genome sequencing and annotation.</title>
        <authorList>
            <consortium name="The Broad Institute Genomics Platform"/>
            <consortium name="The Broad Institute Genome Sequencing Center for Infectious Disease"/>
            <person name="Wu L."/>
            <person name="Ma J."/>
        </authorList>
    </citation>
    <scope>NUCLEOTIDE SEQUENCE [LARGE SCALE GENOMIC DNA]</scope>
    <source>
        <strain evidence="3">CCUG 49679</strain>
    </source>
</reference>
<evidence type="ECO:0000313" key="2">
    <source>
        <dbReference type="EMBL" id="MFC6098068.1"/>
    </source>
</evidence>
<keyword evidence="3" id="KW-1185">Reference proteome</keyword>
<dbReference type="InterPro" id="IPR029044">
    <property type="entry name" value="Nucleotide-diphossugar_trans"/>
</dbReference>
<dbReference type="RefSeq" id="WP_379793054.1">
    <property type="nucleotide sequence ID" value="NZ_JBHSQB010000010.1"/>
</dbReference>
<dbReference type="SUPFAM" id="SSF53448">
    <property type="entry name" value="Nucleotide-diphospho-sugar transferases"/>
    <property type="match status" value="1"/>
</dbReference>